<dbReference type="SUPFAM" id="SSF110296">
    <property type="entry name" value="Oligoxyloglucan reducing end-specific cellobiohydrolase"/>
    <property type="match status" value="1"/>
</dbReference>
<sequence>MRLLSTLAQLTTFNNNTIFQSPANYTIPGTLYARTVELSDGTLLATWENYSPEPPPVYFPIFKSTDYGQSWAEISRVQDTARGFGLRYQPFLYELPASFAGFKQGDILLSGSSIPTNLSSTHIELYASRDGGYTWSFVSHIADGGVAEPTNGLTPVWEPFLLLLNGELICFYSDQRDPAHGQKLVHQTTTDGESWGPVVDDVAYANYTARPGMTTVASLPGGQWFMTYENGGGMIGGVYPNSYQFPVYYKISSSPLTFGNVTGLPLVATDGTVPSSSPYNTATRNGLIIVSANSHSEAFINQATSEGKVDGSKWVKVETGERRSYTRSLRLLQHEEDRYLLLADGGSLPPSKQNRVQVGLIDISGQMVIWGLVV</sequence>
<keyword evidence="2" id="KW-1185">Reference proteome</keyword>
<dbReference type="PANTHER" id="PTHR38792:SF3">
    <property type="entry name" value="BNR_ASP-BOX REPEAT DOMAIN PROTEIN (AFU_ORTHOLOGUE AFUA_7G06430)-RELATED"/>
    <property type="match status" value="1"/>
</dbReference>
<reference evidence="1 2" key="1">
    <citation type="journal article" date="2012" name="PLoS Pathog.">
        <title>Diverse lifestyles and strategies of plant pathogenesis encoded in the genomes of eighteen Dothideomycetes fungi.</title>
        <authorList>
            <person name="Ohm R.A."/>
            <person name="Feau N."/>
            <person name="Henrissat B."/>
            <person name="Schoch C.L."/>
            <person name="Horwitz B.A."/>
            <person name="Barry K.W."/>
            <person name="Condon B.J."/>
            <person name="Copeland A.C."/>
            <person name="Dhillon B."/>
            <person name="Glaser F."/>
            <person name="Hesse C.N."/>
            <person name="Kosti I."/>
            <person name="LaButti K."/>
            <person name="Lindquist E.A."/>
            <person name="Lucas S."/>
            <person name="Salamov A.A."/>
            <person name="Bradshaw R.E."/>
            <person name="Ciuffetti L."/>
            <person name="Hamelin R.C."/>
            <person name="Kema G.H.J."/>
            <person name="Lawrence C."/>
            <person name="Scott J.A."/>
            <person name="Spatafora J.W."/>
            <person name="Turgeon B.G."/>
            <person name="de Wit P.J.G.M."/>
            <person name="Zhong S."/>
            <person name="Goodwin S.B."/>
            <person name="Grigoriev I.V."/>
        </authorList>
    </citation>
    <scope>NUCLEOTIDE SEQUENCE [LARGE SCALE GENOMIC DNA]</scope>
    <source>
        <strain evidence="1 2">UAMH 10762</strain>
    </source>
</reference>
<dbReference type="KEGG" id="bcom:BAUCODRAFT_124831"/>
<dbReference type="Proteomes" id="UP000011761">
    <property type="component" value="Unassembled WGS sequence"/>
</dbReference>
<evidence type="ECO:0000313" key="2">
    <source>
        <dbReference type="Proteomes" id="UP000011761"/>
    </source>
</evidence>
<evidence type="ECO:0000313" key="1">
    <source>
        <dbReference type="EMBL" id="EMC94103.1"/>
    </source>
</evidence>
<dbReference type="GeneID" id="19107915"/>
<dbReference type="EMBL" id="KB445559">
    <property type="protein sequence ID" value="EMC94103.1"/>
    <property type="molecule type" value="Genomic_DNA"/>
</dbReference>
<gene>
    <name evidence="1" type="ORF">BAUCODRAFT_124831</name>
</gene>
<dbReference type="HOGENOM" id="CLU_036301_0_1_1"/>
<proteinExistence type="predicted"/>
<dbReference type="Gene3D" id="2.120.10.10">
    <property type="match status" value="1"/>
</dbReference>
<keyword evidence="1" id="KW-0378">Hydrolase</keyword>
<dbReference type="PANTHER" id="PTHR38792">
    <property type="entry name" value="BNR/ASP-BOX REPEAT DOMAIN PROTEIN (AFU_ORTHOLOGUE AFUA_7G06430)-RELATED"/>
    <property type="match status" value="1"/>
</dbReference>
<protein>
    <submittedName>
        <fullName evidence="1">Glycoside hydrolase family 93 protein</fullName>
    </submittedName>
</protein>
<organism evidence="1 2">
    <name type="scientific">Baudoinia panamericana (strain UAMH 10762)</name>
    <name type="common">Angels' share fungus</name>
    <name type="synonym">Baudoinia compniacensis (strain UAMH 10762)</name>
    <dbReference type="NCBI Taxonomy" id="717646"/>
    <lineage>
        <taxon>Eukaryota</taxon>
        <taxon>Fungi</taxon>
        <taxon>Dikarya</taxon>
        <taxon>Ascomycota</taxon>
        <taxon>Pezizomycotina</taxon>
        <taxon>Dothideomycetes</taxon>
        <taxon>Dothideomycetidae</taxon>
        <taxon>Mycosphaerellales</taxon>
        <taxon>Teratosphaeriaceae</taxon>
        <taxon>Baudoinia</taxon>
    </lineage>
</organism>
<dbReference type="RefSeq" id="XP_007679034.1">
    <property type="nucleotide sequence ID" value="XM_007680844.1"/>
</dbReference>
<dbReference type="OMA" id="DTQNNWG"/>
<dbReference type="OrthoDB" id="2130735at2759"/>
<dbReference type="CDD" id="cd15482">
    <property type="entry name" value="Sialidase_non-viral"/>
    <property type="match status" value="1"/>
</dbReference>
<dbReference type="GO" id="GO:0016787">
    <property type="term" value="F:hydrolase activity"/>
    <property type="evidence" value="ECO:0007669"/>
    <property type="project" value="UniProtKB-KW"/>
</dbReference>
<dbReference type="eggNOG" id="ENOG502QW46">
    <property type="taxonomic scope" value="Eukaryota"/>
</dbReference>
<accession>M2MRK5</accession>
<name>M2MRK5_BAUPA</name>
<dbReference type="AlphaFoldDB" id="M2MRK5"/>